<feature type="domain" description="Glucose-methanol-choline oxidoreductase N-terminal" evidence="6">
    <location>
        <begin position="260"/>
        <end position="274"/>
    </location>
</feature>
<comment type="similarity">
    <text evidence="2">Belongs to the GMC oxidoreductase family.</text>
</comment>
<proteinExistence type="inferred from homology"/>
<dbReference type="Gene3D" id="3.50.50.60">
    <property type="entry name" value="FAD/NAD(P)-binding domain"/>
    <property type="match status" value="1"/>
</dbReference>
<evidence type="ECO:0000313" key="8">
    <source>
        <dbReference type="Proteomes" id="UP000321389"/>
    </source>
</evidence>
<dbReference type="GO" id="GO:0016614">
    <property type="term" value="F:oxidoreductase activity, acting on CH-OH group of donors"/>
    <property type="evidence" value="ECO:0007669"/>
    <property type="project" value="InterPro"/>
</dbReference>
<dbReference type="SUPFAM" id="SSF51905">
    <property type="entry name" value="FAD/NAD(P)-binding domain"/>
    <property type="match status" value="1"/>
</dbReference>
<feature type="binding site" evidence="5">
    <location>
        <position position="90"/>
    </location>
    <ligand>
        <name>FAD</name>
        <dbReference type="ChEBI" id="CHEBI:57692"/>
    </ligand>
</feature>
<dbReference type="PROSITE" id="PS51257">
    <property type="entry name" value="PROKAR_LIPOPROTEIN"/>
    <property type="match status" value="1"/>
</dbReference>
<evidence type="ECO:0000256" key="2">
    <source>
        <dbReference type="ARBA" id="ARBA00010790"/>
    </source>
</evidence>
<sequence length="552" mass="60002">MMKAPHNEGEYDYVIVGAGTAGCVLANRLTEDSSTRVLLVEAGGSDNYHWVHIPVGYLYCIGNPRTDWMMKTAAEPGLNGRSIAYPRGKVLGGCSSINGMIYMRGQAADYDLWRQLGNTGWGWDDVLPWFLKSEDHHGGSSPMHGSGGEWKVSKQRLTWDVLRAFQEGAKEFGILPRDDFNDGNNEGSGFFEVNQRRGLRWNASKAFLRPALKRPNLRLVTHAHVEALVLDGPKATGIRFSRDGVMHEASAAGEVLLTAGAINSPKLLEQSGIGRPELLRDLGIDVAHESPGVGENLQDHLQIRTAFKVTGARTLNTMLRTALGKARVGLHYALTQSGPLSMAPSQFGMFTKSDPAKATPDLEYHVQPLSTDKLGDPLHPFPAITVSVCNLRPDSVGSVHVKSPDTFEQPEIRPNYLSTSSDRETAVKAVRQARRMMTSRAMQPYLPEEFLPGTEHQSDEAVLEQVGNIATTIFHPVGTCKMGNDDKAVVGADLKVHGLDGLRVIDASIMPRIVSGNTASPVVMIAEKAASMIRAGSRSHSAPGKTFTKPAR</sequence>
<dbReference type="AlphaFoldDB" id="A0A5B8KVY2"/>
<dbReference type="Pfam" id="PF00732">
    <property type="entry name" value="GMC_oxred_N"/>
    <property type="match status" value="1"/>
</dbReference>
<protein>
    <submittedName>
        <fullName evidence="7">Choline dehydrogenase</fullName>
    </submittedName>
</protein>
<dbReference type="InterPro" id="IPR007867">
    <property type="entry name" value="GMC_OxRtase_C"/>
</dbReference>
<dbReference type="EMBL" id="CP042301">
    <property type="protein sequence ID" value="QDY99732.1"/>
    <property type="molecule type" value="Genomic_DNA"/>
</dbReference>
<dbReference type="PIRSF" id="PIRSF000137">
    <property type="entry name" value="Alcohol_oxidase"/>
    <property type="match status" value="1"/>
</dbReference>
<keyword evidence="8" id="KW-1185">Reference proteome</keyword>
<dbReference type="Pfam" id="PF05199">
    <property type="entry name" value="GMC_oxred_C"/>
    <property type="match status" value="1"/>
</dbReference>
<organism evidence="7 8">
    <name type="scientific">Nitratireductor mangrovi</name>
    <dbReference type="NCBI Taxonomy" id="2599600"/>
    <lineage>
        <taxon>Bacteria</taxon>
        <taxon>Pseudomonadati</taxon>
        <taxon>Pseudomonadota</taxon>
        <taxon>Alphaproteobacteria</taxon>
        <taxon>Hyphomicrobiales</taxon>
        <taxon>Phyllobacteriaceae</taxon>
        <taxon>Nitratireductor</taxon>
    </lineage>
</organism>
<evidence type="ECO:0000256" key="1">
    <source>
        <dbReference type="ARBA" id="ARBA00001974"/>
    </source>
</evidence>
<dbReference type="PANTHER" id="PTHR11552">
    <property type="entry name" value="GLUCOSE-METHANOL-CHOLINE GMC OXIDOREDUCTASE"/>
    <property type="match status" value="1"/>
</dbReference>
<comment type="cofactor">
    <cofactor evidence="1 5">
        <name>FAD</name>
        <dbReference type="ChEBI" id="CHEBI:57692"/>
    </cofactor>
</comment>
<keyword evidence="3" id="KW-0285">Flavoprotein</keyword>
<dbReference type="InterPro" id="IPR012132">
    <property type="entry name" value="GMC_OxRdtase"/>
</dbReference>
<dbReference type="KEGG" id="niy:FQ775_04715"/>
<dbReference type="PROSITE" id="PS00624">
    <property type="entry name" value="GMC_OXRED_2"/>
    <property type="match status" value="1"/>
</dbReference>
<dbReference type="SUPFAM" id="SSF54373">
    <property type="entry name" value="FAD-linked reductases, C-terminal domain"/>
    <property type="match status" value="1"/>
</dbReference>
<evidence type="ECO:0000256" key="3">
    <source>
        <dbReference type="ARBA" id="ARBA00022630"/>
    </source>
</evidence>
<dbReference type="Gene3D" id="3.30.560.10">
    <property type="entry name" value="Glucose Oxidase, domain 3"/>
    <property type="match status" value="1"/>
</dbReference>
<dbReference type="Proteomes" id="UP000321389">
    <property type="component" value="Chromosome"/>
</dbReference>
<feature type="binding site" evidence="5">
    <location>
        <position position="225"/>
    </location>
    <ligand>
        <name>FAD</name>
        <dbReference type="ChEBI" id="CHEBI:57692"/>
    </ligand>
</feature>
<evidence type="ECO:0000259" key="6">
    <source>
        <dbReference type="PROSITE" id="PS00624"/>
    </source>
</evidence>
<gene>
    <name evidence="7" type="ORF">FQ775_04715</name>
</gene>
<dbReference type="PANTHER" id="PTHR11552:SF147">
    <property type="entry name" value="CHOLINE DEHYDROGENASE, MITOCHONDRIAL"/>
    <property type="match status" value="1"/>
</dbReference>
<dbReference type="InterPro" id="IPR000172">
    <property type="entry name" value="GMC_OxRdtase_N"/>
</dbReference>
<evidence type="ECO:0000256" key="4">
    <source>
        <dbReference type="ARBA" id="ARBA00022827"/>
    </source>
</evidence>
<dbReference type="RefSeq" id="WP_146298386.1">
    <property type="nucleotide sequence ID" value="NZ_CP042301.2"/>
</dbReference>
<dbReference type="GO" id="GO:0050660">
    <property type="term" value="F:flavin adenine dinucleotide binding"/>
    <property type="evidence" value="ECO:0007669"/>
    <property type="project" value="InterPro"/>
</dbReference>
<dbReference type="OrthoDB" id="9785276at2"/>
<dbReference type="InterPro" id="IPR036188">
    <property type="entry name" value="FAD/NAD-bd_sf"/>
</dbReference>
<accession>A0A5B8KVY2</accession>
<keyword evidence="4 5" id="KW-0274">FAD</keyword>
<name>A0A5B8KVY2_9HYPH</name>
<reference evidence="7" key="1">
    <citation type="submission" date="2020-04" db="EMBL/GenBank/DDBJ databases">
        <title>Nitratireductor sp. nov. isolated from mangrove soil.</title>
        <authorList>
            <person name="Ye Y."/>
        </authorList>
    </citation>
    <scope>NUCLEOTIDE SEQUENCE</scope>
    <source>
        <strain evidence="7">SY7</strain>
    </source>
</reference>
<evidence type="ECO:0000313" key="7">
    <source>
        <dbReference type="EMBL" id="QDY99732.1"/>
    </source>
</evidence>
<evidence type="ECO:0000256" key="5">
    <source>
        <dbReference type="PIRSR" id="PIRSR000137-2"/>
    </source>
</evidence>